<dbReference type="PROSITE" id="PS50005">
    <property type="entry name" value="TPR"/>
    <property type="match status" value="1"/>
</dbReference>
<dbReference type="EMBL" id="JASAOG010000107">
    <property type="protein sequence ID" value="KAK0051084.1"/>
    <property type="molecule type" value="Genomic_DNA"/>
</dbReference>
<dbReference type="InterPro" id="IPR019734">
    <property type="entry name" value="TPR_rpt"/>
</dbReference>
<keyword evidence="7" id="KW-1185">Reference proteome</keyword>
<dbReference type="PANTHER" id="PTHR10271">
    <property type="entry name" value="INTERFERON-INDUCED PROTEIN WITH TETRATRICOPEPTIDE REPEATS"/>
    <property type="match status" value="1"/>
</dbReference>
<keyword evidence="1" id="KW-0677">Repeat</keyword>
<dbReference type="GO" id="GO:0005829">
    <property type="term" value="C:cytosol"/>
    <property type="evidence" value="ECO:0007669"/>
    <property type="project" value="TreeGrafter"/>
</dbReference>
<accession>A0AAD8BBZ7</accession>
<reference evidence="6" key="2">
    <citation type="submission" date="2023-04" db="EMBL/GenBank/DDBJ databases">
        <authorList>
            <person name="Bu L."/>
            <person name="Lu L."/>
            <person name="Laidemitt M.R."/>
            <person name="Zhang S.M."/>
            <person name="Mutuku M."/>
            <person name="Mkoji G."/>
            <person name="Steinauer M."/>
            <person name="Loker E.S."/>
        </authorList>
    </citation>
    <scope>NUCLEOTIDE SEQUENCE</scope>
    <source>
        <strain evidence="6">KasaAsao</strain>
        <tissue evidence="6">Whole Snail</tissue>
    </source>
</reference>
<feature type="region of interest" description="Disordered" evidence="5">
    <location>
        <begin position="310"/>
        <end position="331"/>
    </location>
</feature>
<dbReference type="AlphaFoldDB" id="A0AAD8BBZ7"/>
<dbReference type="PANTHER" id="PTHR10271:SF0">
    <property type="entry name" value="INTERFERON-INDUCED PROTEIN WITH TETRATRICOPEPTIDE REPEATS 5"/>
    <property type="match status" value="1"/>
</dbReference>
<evidence type="ECO:0000256" key="2">
    <source>
        <dbReference type="ARBA" id="ARBA00022803"/>
    </source>
</evidence>
<sequence>MSLNINEDLKEFPCTFNLARGHKVTQERFRHVKNNVESEIDCSPEEQIRNKNILTWVMFNLGDKHKAEELNREALKDSEDKNITALGNYVFILFNKGYKLKSQNTAFQKLLALSKDERFEHMKIEALAEQAYCFTRLGGEQNYKICIDLFKKCVDRCPHNYDWKFGLGLVYRRFTNFSSISQEQKEELIAESAQLLFEVAKCGNDKLKGLAYAQLVVGYMTFPKQQDRVFKDYDLQSLCEEALKYGNQKPTVLTHVGRCLKDVDVDKAIDLLKKSLELRLNSIACHHLGLSYEKKFENYLLQKNPCPLDDSKHQKESNAADSKPLTGQTNESLLDSTITTSSMMQDTSSRIDQTSNEEDFLMEAERCYIKAIEISYDENIPAKLHLGDFYFRLEKFDKALAQYNQIIDSNQGSSYLLCLVNALDKAGKCLKTYNDPDSLSEAHENFTKAITLAADLVSNNRESAESTSAIWESFKTMLDENEQMTQSRTKNKNKVKLLELVQAHRDIVLLVVQTFRQDPETDDLDIVKSGLTSGLKSGQYEDALLILNLASTIAAITLNPLWSDPEMLEIRAETYLTTAWARLIKDSPDYIRTFQQMFQLRYGQCVGMVSDAEEETLTKKGDILIVNDETLDSEECPDITTKLASNLLYIFQVIFGLETSRNLEMSTDYSHMQEEALLQEMSNYSLVLLVVGDNDSSDYNSMLQAVHKVQGPEILLVSLRAELPIPLILQSKEAIHVARVPWNHIRFTETLLQSCQEPSSNDIINKLFQGDKDAIVRLFCCLVGKDFQKILQIFKSKDL</sequence>
<organism evidence="6 7">
    <name type="scientific">Biomphalaria pfeifferi</name>
    <name type="common">Bloodfluke planorb</name>
    <name type="synonym">Freshwater snail</name>
    <dbReference type="NCBI Taxonomy" id="112525"/>
    <lineage>
        <taxon>Eukaryota</taxon>
        <taxon>Metazoa</taxon>
        <taxon>Spiralia</taxon>
        <taxon>Lophotrochozoa</taxon>
        <taxon>Mollusca</taxon>
        <taxon>Gastropoda</taxon>
        <taxon>Heterobranchia</taxon>
        <taxon>Euthyneura</taxon>
        <taxon>Panpulmonata</taxon>
        <taxon>Hygrophila</taxon>
        <taxon>Lymnaeoidea</taxon>
        <taxon>Planorbidae</taxon>
        <taxon>Biomphalaria</taxon>
    </lineage>
</organism>
<keyword evidence="2 4" id="KW-0802">TPR repeat</keyword>
<reference evidence="6" key="1">
    <citation type="journal article" date="2023" name="PLoS Negl. Trop. Dis.">
        <title>A genome sequence for Biomphalaria pfeifferi, the major vector snail for the human-infecting parasite Schistosoma mansoni.</title>
        <authorList>
            <person name="Bu L."/>
            <person name="Lu L."/>
            <person name="Laidemitt M.R."/>
            <person name="Zhang S.M."/>
            <person name="Mutuku M."/>
            <person name="Mkoji G."/>
            <person name="Steinauer M."/>
            <person name="Loker E.S."/>
        </authorList>
    </citation>
    <scope>NUCLEOTIDE SEQUENCE</scope>
    <source>
        <strain evidence="6">KasaAsao</strain>
    </source>
</reference>
<protein>
    <submittedName>
        <fullName evidence="6">Interferon-induced protein with tetratricopeptide repeats 5</fullName>
    </submittedName>
</protein>
<evidence type="ECO:0000313" key="6">
    <source>
        <dbReference type="EMBL" id="KAK0051084.1"/>
    </source>
</evidence>
<dbReference type="GO" id="GO:0051607">
    <property type="term" value="P:defense response to virus"/>
    <property type="evidence" value="ECO:0007669"/>
    <property type="project" value="TreeGrafter"/>
</dbReference>
<dbReference type="SUPFAM" id="SSF48452">
    <property type="entry name" value="TPR-like"/>
    <property type="match status" value="2"/>
</dbReference>
<dbReference type="InterPro" id="IPR011990">
    <property type="entry name" value="TPR-like_helical_dom_sf"/>
</dbReference>
<proteinExistence type="inferred from homology"/>
<evidence type="ECO:0000256" key="1">
    <source>
        <dbReference type="ARBA" id="ARBA00022737"/>
    </source>
</evidence>
<evidence type="ECO:0000256" key="3">
    <source>
        <dbReference type="ARBA" id="ARBA00038336"/>
    </source>
</evidence>
<name>A0AAD8BBZ7_BIOPF</name>
<dbReference type="Gene3D" id="1.25.40.10">
    <property type="entry name" value="Tetratricopeptide repeat domain"/>
    <property type="match status" value="2"/>
</dbReference>
<evidence type="ECO:0000256" key="4">
    <source>
        <dbReference type="PROSITE-ProRule" id="PRU00339"/>
    </source>
</evidence>
<comment type="similarity">
    <text evidence="3">Belongs to the IFIT family.</text>
</comment>
<evidence type="ECO:0000256" key="5">
    <source>
        <dbReference type="SAM" id="MobiDB-lite"/>
    </source>
</evidence>
<dbReference type="Proteomes" id="UP001233172">
    <property type="component" value="Unassembled WGS sequence"/>
</dbReference>
<comment type="caution">
    <text evidence="6">The sequence shown here is derived from an EMBL/GenBank/DDBJ whole genome shotgun (WGS) entry which is preliminary data.</text>
</comment>
<feature type="repeat" description="TPR" evidence="4">
    <location>
        <begin position="380"/>
        <end position="413"/>
    </location>
</feature>
<evidence type="ECO:0000313" key="7">
    <source>
        <dbReference type="Proteomes" id="UP001233172"/>
    </source>
</evidence>
<feature type="compositionally biased region" description="Polar residues" evidence="5">
    <location>
        <begin position="319"/>
        <end position="331"/>
    </location>
</feature>
<gene>
    <name evidence="6" type="ORF">Bpfe_019394</name>
</gene>